<keyword evidence="9 14" id="KW-0418">Kinase</keyword>
<sequence>MMFSSVQLPRQRLSTRVLGFLMLTLMIGLSVIGSTLYLSWQLEGGAAAINAAGSLRKQTYQLGLSLQEYTATPGPALKQRILDERDTFRATLTLLDHGDPARPLYLPRDEGVREIFNGIRAQFDQHIAVWADDALQGKPLPAWAEMRADSDRFVAQVDSLVSEVERYNARRTLMLRLSQMVLIAMAVVGCVAQIYLMFLLIFRPLERLQDGMQRMAQQDLSVRLPVETRDEFGELAEGFNRMADRLSESYATLEARVADKTATLNDQNRELSLLYGSTAFLNEIHPAQELCRGFAVRLREWFGADAASVRVLDPAQQNAHLMIADQLPEVLQDAPQCRQINDCLCGEVVQSNHAVIHDFRRGTPAARERECEKQGFSQVSAFPIRARQEQTGYFNLYFSSAHDFTARELQLLDTLGHHLGNALENLRLAASERELAVTQERNLLAQGLHDSIAQGLSFLNLQVQMLEDSLRRDSLDEAREIVPLLHAGVQESYDDVRDLLLNFRSRLGEGDLNSALESTVAKFRRQTGMKVSFTSSGHGVPLPPDEQIQILFILQEALSNVRKHAIGADQVTVIFVEGPDLQLTVRDNGPGFDEALKAERAERHVGMRIMQERAGRVGAELHVSSVAGQGVTVNLLLPEARRHKIQNTTA</sequence>
<comment type="subcellular location">
    <subcellularLocation>
        <location evidence="2">Cell inner membrane</location>
        <topology evidence="2">Multi-pass membrane protein</topology>
    </subcellularLocation>
</comment>
<feature type="transmembrane region" description="Helical" evidence="15">
    <location>
        <begin position="20"/>
        <end position="40"/>
    </location>
</feature>
<dbReference type="CDD" id="cd16917">
    <property type="entry name" value="HATPase_UhpB-NarQ-NarX-like"/>
    <property type="match status" value="1"/>
</dbReference>
<dbReference type="InterPro" id="IPR029016">
    <property type="entry name" value="GAF-like_dom_sf"/>
</dbReference>
<dbReference type="SUPFAM" id="SSF55874">
    <property type="entry name" value="ATPase domain of HSP90 chaperone/DNA topoisomerase II/histidine kinase"/>
    <property type="match status" value="1"/>
</dbReference>
<evidence type="ECO:0000256" key="9">
    <source>
        <dbReference type="ARBA" id="ARBA00022777"/>
    </source>
</evidence>
<dbReference type="PIRSF" id="PIRSF003167">
    <property type="entry name" value="STHK_NarX/NarQ"/>
    <property type="match status" value="1"/>
</dbReference>
<dbReference type="Pfam" id="PF00672">
    <property type="entry name" value="HAMP"/>
    <property type="match status" value="1"/>
</dbReference>
<keyword evidence="6 14" id="KW-0808">Transferase</keyword>
<dbReference type="InterPro" id="IPR011712">
    <property type="entry name" value="Sig_transdc_His_kin_sub3_dim/P"/>
</dbReference>
<dbReference type="InterPro" id="IPR050482">
    <property type="entry name" value="Sensor_HK_TwoCompSys"/>
</dbReference>
<dbReference type="PROSITE" id="PS50885">
    <property type="entry name" value="HAMP"/>
    <property type="match status" value="1"/>
</dbReference>
<dbReference type="AlphaFoldDB" id="A0A8J7KDG1"/>
<dbReference type="InterPro" id="IPR003660">
    <property type="entry name" value="HAMP_dom"/>
</dbReference>
<dbReference type="Pfam" id="PF13185">
    <property type="entry name" value="GAF_2"/>
    <property type="match status" value="1"/>
</dbReference>
<keyword evidence="4 14" id="KW-0997">Cell inner membrane</keyword>
<evidence type="ECO:0000259" key="16">
    <source>
        <dbReference type="PROSITE" id="PS50109"/>
    </source>
</evidence>
<dbReference type="Gene3D" id="3.30.450.40">
    <property type="match status" value="1"/>
</dbReference>
<name>A0A8J7KDG1_9NEIS</name>
<evidence type="ECO:0000256" key="6">
    <source>
        <dbReference type="ARBA" id="ARBA00022679"/>
    </source>
</evidence>
<evidence type="ECO:0000256" key="1">
    <source>
        <dbReference type="ARBA" id="ARBA00000085"/>
    </source>
</evidence>
<dbReference type="GO" id="GO:0005524">
    <property type="term" value="F:ATP binding"/>
    <property type="evidence" value="ECO:0007669"/>
    <property type="project" value="UniProtKB-UniRule"/>
</dbReference>
<keyword evidence="7 15" id="KW-0812">Transmembrane</keyword>
<evidence type="ECO:0000256" key="4">
    <source>
        <dbReference type="ARBA" id="ARBA00022519"/>
    </source>
</evidence>
<dbReference type="EMBL" id="JADFUA010000002">
    <property type="protein sequence ID" value="MBE9608739.1"/>
    <property type="molecule type" value="Genomic_DNA"/>
</dbReference>
<evidence type="ECO:0000256" key="12">
    <source>
        <dbReference type="ARBA" id="ARBA00023012"/>
    </source>
</evidence>
<feature type="domain" description="HAMP" evidence="17">
    <location>
        <begin position="199"/>
        <end position="251"/>
    </location>
</feature>
<dbReference type="Gene3D" id="3.30.565.10">
    <property type="entry name" value="Histidine kinase-like ATPase, C-terminal domain"/>
    <property type="match status" value="1"/>
</dbReference>
<dbReference type="GO" id="GO:0046983">
    <property type="term" value="F:protein dimerization activity"/>
    <property type="evidence" value="ECO:0007669"/>
    <property type="project" value="UniProtKB-UniRule"/>
</dbReference>
<accession>A0A8J7KDG1</accession>
<keyword evidence="3 14" id="KW-1003">Cell membrane</keyword>
<dbReference type="InterPro" id="IPR016380">
    <property type="entry name" value="Sig_transdc_His_kin_NarX/NarQ"/>
</dbReference>
<evidence type="ECO:0000256" key="11">
    <source>
        <dbReference type="ARBA" id="ARBA00022989"/>
    </source>
</evidence>
<protein>
    <recommendedName>
        <fullName evidence="14">Sensor protein</fullName>
        <ecNumber evidence="14">2.7.13.3</ecNumber>
    </recommendedName>
</protein>
<dbReference type="SMART" id="SM00065">
    <property type="entry name" value="GAF"/>
    <property type="match status" value="1"/>
</dbReference>
<dbReference type="GO" id="GO:0000155">
    <property type="term" value="F:phosphorelay sensor kinase activity"/>
    <property type="evidence" value="ECO:0007669"/>
    <property type="project" value="UniProtKB-UniRule"/>
</dbReference>
<dbReference type="Pfam" id="PF02518">
    <property type="entry name" value="HATPase_c"/>
    <property type="match status" value="1"/>
</dbReference>
<keyword evidence="8 14" id="KW-0547">Nucleotide-binding</keyword>
<evidence type="ECO:0000313" key="19">
    <source>
        <dbReference type="Proteomes" id="UP000604481"/>
    </source>
</evidence>
<dbReference type="InterPro" id="IPR036890">
    <property type="entry name" value="HATPase_C_sf"/>
</dbReference>
<dbReference type="PANTHER" id="PTHR24421:SF10">
    <property type="entry name" value="NITRATE_NITRITE SENSOR PROTEIN NARQ"/>
    <property type="match status" value="1"/>
</dbReference>
<dbReference type="InterPro" id="IPR029095">
    <property type="entry name" value="NarX-like_N"/>
</dbReference>
<dbReference type="Gene3D" id="1.20.5.1930">
    <property type="match status" value="1"/>
</dbReference>
<comment type="catalytic activity">
    <reaction evidence="1 14">
        <text>ATP + protein L-histidine = ADP + protein N-phospho-L-histidine.</text>
        <dbReference type="EC" id="2.7.13.3"/>
    </reaction>
</comment>
<dbReference type="SMART" id="SM00387">
    <property type="entry name" value="HATPase_c"/>
    <property type="match status" value="1"/>
</dbReference>
<dbReference type="InterPro" id="IPR003594">
    <property type="entry name" value="HATPase_dom"/>
</dbReference>
<dbReference type="CDD" id="cd06225">
    <property type="entry name" value="HAMP"/>
    <property type="match status" value="1"/>
</dbReference>
<evidence type="ECO:0000256" key="8">
    <source>
        <dbReference type="ARBA" id="ARBA00022741"/>
    </source>
</evidence>
<evidence type="ECO:0000256" key="2">
    <source>
        <dbReference type="ARBA" id="ARBA00004429"/>
    </source>
</evidence>
<organism evidence="18 19">
    <name type="scientific">Chitinilyticum piscinae</name>
    <dbReference type="NCBI Taxonomy" id="2866724"/>
    <lineage>
        <taxon>Bacteria</taxon>
        <taxon>Pseudomonadati</taxon>
        <taxon>Pseudomonadota</taxon>
        <taxon>Betaproteobacteria</taxon>
        <taxon>Neisseriales</taxon>
        <taxon>Chitinibacteraceae</taxon>
        <taxon>Chitinilyticum</taxon>
    </lineage>
</organism>
<keyword evidence="12 14" id="KW-0902">Two-component regulatory system</keyword>
<reference evidence="18 19" key="1">
    <citation type="submission" date="2020-10" db="EMBL/GenBank/DDBJ databases">
        <title>The genome sequence of Chitinilyticum litopenaei 4Y14.</title>
        <authorList>
            <person name="Liu Y."/>
        </authorList>
    </citation>
    <scope>NUCLEOTIDE SEQUENCE [LARGE SCALE GENOMIC DNA]</scope>
    <source>
        <strain evidence="18 19">4Y14</strain>
    </source>
</reference>
<proteinExistence type="predicted"/>
<evidence type="ECO:0000256" key="14">
    <source>
        <dbReference type="PIRNR" id="PIRNR003167"/>
    </source>
</evidence>
<evidence type="ECO:0000313" key="18">
    <source>
        <dbReference type="EMBL" id="MBE9608739.1"/>
    </source>
</evidence>
<dbReference type="Pfam" id="PF07730">
    <property type="entry name" value="HisKA_3"/>
    <property type="match status" value="1"/>
</dbReference>
<keyword evidence="11 15" id="KW-1133">Transmembrane helix</keyword>
<dbReference type="PROSITE" id="PS50109">
    <property type="entry name" value="HIS_KIN"/>
    <property type="match status" value="1"/>
</dbReference>
<comment type="caution">
    <text evidence="18">The sequence shown here is derived from an EMBL/GenBank/DDBJ whole genome shotgun (WGS) entry which is preliminary data.</text>
</comment>
<dbReference type="SMART" id="SM00304">
    <property type="entry name" value="HAMP"/>
    <property type="match status" value="1"/>
</dbReference>
<dbReference type="EC" id="2.7.13.3" evidence="14"/>
<keyword evidence="5" id="KW-0597">Phosphoprotein</keyword>
<dbReference type="GO" id="GO:0005886">
    <property type="term" value="C:plasma membrane"/>
    <property type="evidence" value="ECO:0007669"/>
    <property type="project" value="UniProtKB-SubCell"/>
</dbReference>
<evidence type="ECO:0000259" key="17">
    <source>
        <dbReference type="PROSITE" id="PS50885"/>
    </source>
</evidence>
<dbReference type="InterPro" id="IPR003018">
    <property type="entry name" value="GAF"/>
</dbReference>
<evidence type="ECO:0000256" key="15">
    <source>
        <dbReference type="SAM" id="Phobius"/>
    </source>
</evidence>
<evidence type="ECO:0000256" key="7">
    <source>
        <dbReference type="ARBA" id="ARBA00022692"/>
    </source>
</evidence>
<dbReference type="InterPro" id="IPR005467">
    <property type="entry name" value="His_kinase_dom"/>
</dbReference>
<evidence type="ECO:0000256" key="5">
    <source>
        <dbReference type="ARBA" id="ARBA00022553"/>
    </source>
</evidence>
<dbReference type="Proteomes" id="UP000604481">
    <property type="component" value="Unassembled WGS sequence"/>
</dbReference>
<keyword evidence="10 14" id="KW-0067">ATP-binding</keyword>
<feature type="domain" description="Histidine kinase" evidence="16">
    <location>
        <begin position="447"/>
        <end position="641"/>
    </location>
</feature>
<evidence type="ECO:0000256" key="3">
    <source>
        <dbReference type="ARBA" id="ARBA00022475"/>
    </source>
</evidence>
<dbReference type="Gene3D" id="1.10.8.500">
    <property type="entry name" value="HAMP domain in histidine kinase"/>
    <property type="match status" value="1"/>
</dbReference>
<dbReference type="InterPro" id="IPR042295">
    <property type="entry name" value="NarX-like_N_sf"/>
</dbReference>
<keyword evidence="19" id="KW-1185">Reference proteome</keyword>
<dbReference type="Pfam" id="PF13675">
    <property type="entry name" value="PilJ"/>
    <property type="match status" value="1"/>
</dbReference>
<dbReference type="Gene3D" id="1.20.120.960">
    <property type="entry name" value="Histidine kinase NarX, sensor domain"/>
    <property type="match status" value="1"/>
</dbReference>
<dbReference type="SUPFAM" id="SSF158472">
    <property type="entry name" value="HAMP domain-like"/>
    <property type="match status" value="1"/>
</dbReference>
<keyword evidence="13 14" id="KW-0472">Membrane</keyword>
<dbReference type="SUPFAM" id="SSF55781">
    <property type="entry name" value="GAF domain-like"/>
    <property type="match status" value="1"/>
</dbReference>
<dbReference type="RefSeq" id="WP_194115266.1">
    <property type="nucleotide sequence ID" value="NZ_JADFUA010000002.1"/>
</dbReference>
<evidence type="ECO:0000256" key="13">
    <source>
        <dbReference type="ARBA" id="ARBA00023136"/>
    </source>
</evidence>
<dbReference type="PANTHER" id="PTHR24421">
    <property type="entry name" value="NITRATE/NITRITE SENSOR PROTEIN NARX-RELATED"/>
    <property type="match status" value="1"/>
</dbReference>
<evidence type="ECO:0000256" key="10">
    <source>
        <dbReference type="ARBA" id="ARBA00022840"/>
    </source>
</evidence>
<gene>
    <name evidence="18" type="ORF">INR99_05185</name>
</gene>
<feature type="transmembrane region" description="Helical" evidence="15">
    <location>
        <begin position="180"/>
        <end position="202"/>
    </location>
</feature>